<reference evidence="1 2" key="1">
    <citation type="submission" date="2018-04" db="EMBL/GenBank/DDBJ databases">
        <title>Flavobacterium sp. nov., isolated from glacier ice.</title>
        <authorList>
            <person name="Liu Q."/>
            <person name="Xin Y.-H."/>
        </authorList>
    </citation>
    <scope>NUCLEOTIDE SEQUENCE [LARGE SCALE GENOMIC DNA]</scope>
    <source>
        <strain evidence="1 2">LB2P30</strain>
    </source>
</reference>
<sequence length="321" mass="34436">MADKNTIKNWFKTGLKPTQAQFWATWDSFWHKDEKIPITAIEDIETILNEKADAEALTNHVSDTAAHATLFGAKEDKNKKGVAGGYAPLDEFVKISSQYLSIVDDLVTGGSTSLLAAEQGKLLQTQINNINILLASDNVNLDNVQEIVDAIETVQASLSTILVNDLTTGGTTKALTAEMGKILKGLHDALVDVVAGKEPAITGGAVGQYYDYNKSWQNLPIADVSGKQDIANQVEVGSSQNAQASWHGKTVVFVTSCTITIPSSLVNSYIFNGVTLAGVNITWAIASPHTWLFGAPATTTEKQIFTLTKRGSTNDILLLGV</sequence>
<dbReference type="RefSeq" id="WP_116764783.1">
    <property type="nucleotide sequence ID" value="NZ_QCZH01000036.1"/>
</dbReference>
<dbReference type="InterPro" id="IPR054500">
    <property type="entry name" value="Phage_fiber_rpt"/>
</dbReference>
<evidence type="ECO:0008006" key="3">
    <source>
        <dbReference type="Google" id="ProtNLM"/>
    </source>
</evidence>
<dbReference type="AlphaFoldDB" id="A0A2U1JKD3"/>
<dbReference type="OrthoDB" id="1357438at2"/>
<name>A0A2U1JKD3_9FLAO</name>
<evidence type="ECO:0000313" key="2">
    <source>
        <dbReference type="Proteomes" id="UP000245618"/>
    </source>
</evidence>
<evidence type="ECO:0000313" key="1">
    <source>
        <dbReference type="EMBL" id="PWA05475.1"/>
    </source>
</evidence>
<organism evidence="1 2">
    <name type="scientific">Flavobacterium laiguense</name>
    <dbReference type="NCBI Taxonomy" id="2169409"/>
    <lineage>
        <taxon>Bacteria</taxon>
        <taxon>Pseudomonadati</taxon>
        <taxon>Bacteroidota</taxon>
        <taxon>Flavobacteriia</taxon>
        <taxon>Flavobacteriales</taxon>
        <taxon>Flavobacteriaceae</taxon>
        <taxon>Flavobacterium</taxon>
    </lineage>
</organism>
<keyword evidence="2" id="KW-1185">Reference proteome</keyword>
<gene>
    <name evidence="1" type="ORF">DB891_17040</name>
</gene>
<dbReference type="EMBL" id="QCZH01000036">
    <property type="protein sequence ID" value="PWA05475.1"/>
    <property type="molecule type" value="Genomic_DNA"/>
</dbReference>
<protein>
    <recommendedName>
        <fullName evidence="3">Phage tail protein</fullName>
    </recommendedName>
</protein>
<dbReference type="Proteomes" id="UP000245618">
    <property type="component" value="Unassembled WGS sequence"/>
</dbReference>
<accession>A0A2U1JKD3</accession>
<dbReference type="Pfam" id="PF22337">
    <property type="entry name" value="Phage_fiber_rpt"/>
    <property type="match status" value="2"/>
</dbReference>
<proteinExistence type="predicted"/>
<comment type="caution">
    <text evidence="1">The sequence shown here is derived from an EMBL/GenBank/DDBJ whole genome shotgun (WGS) entry which is preliminary data.</text>
</comment>